<keyword evidence="7" id="KW-0067">ATP-binding</keyword>
<dbReference type="Gene3D" id="3.40.1190.10">
    <property type="entry name" value="Mur-like, catalytic domain"/>
    <property type="match status" value="1"/>
</dbReference>
<evidence type="ECO:0000256" key="2">
    <source>
        <dbReference type="ARBA" id="ARBA00022618"/>
    </source>
</evidence>
<keyword evidence="5 7" id="KW-0131">Cell cycle</keyword>
<feature type="short sequence motif" description="Meso-diaminopimelate recognition motif" evidence="7">
    <location>
        <begin position="447"/>
        <end position="450"/>
    </location>
</feature>
<dbReference type="NCBIfam" id="TIGR01085">
    <property type="entry name" value="murE"/>
    <property type="match status" value="1"/>
</dbReference>
<dbReference type="GO" id="GO:0005524">
    <property type="term" value="F:ATP binding"/>
    <property type="evidence" value="ECO:0007669"/>
    <property type="project" value="UniProtKB-UniRule"/>
</dbReference>
<keyword evidence="13" id="KW-1185">Reference proteome</keyword>
<dbReference type="NCBIfam" id="NF001124">
    <property type="entry name" value="PRK00139.1-2"/>
    <property type="match status" value="1"/>
</dbReference>
<accession>A0A7Z0EJT7</accession>
<evidence type="ECO:0000256" key="5">
    <source>
        <dbReference type="ARBA" id="ARBA00023306"/>
    </source>
</evidence>
<dbReference type="Pfam" id="PF01225">
    <property type="entry name" value="Mur_ligase"/>
    <property type="match status" value="1"/>
</dbReference>
<evidence type="ECO:0000259" key="10">
    <source>
        <dbReference type="Pfam" id="PF02875"/>
    </source>
</evidence>
<dbReference type="EMBL" id="JACCFS010000001">
    <property type="protein sequence ID" value="NYJ33311.1"/>
    <property type="molecule type" value="Genomic_DNA"/>
</dbReference>
<dbReference type="InterPro" id="IPR036615">
    <property type="entry name" value="Mur_ligase_C_dom_sf"/>
</dbReference>
<feature type="domain" description="Mur ligase C-terminal" evidence="10">
    <location>
        <begin position="368"/>
        <end position="505"/>
    </location>
</feature>
<feature type="binding site" evidence="7">
    <location>
        <begin position="176"/>
        <end position="177"/>
    </location>
    <ligand>
        <name>UDP-N-acetyl-alpha-D-muramoyl-L-alanyl-D-glutamate</name>
        <dbReference type="ChEBI" id="CHEBI:83900"/>
    </ligand>
</feature>
<dbReference type="SUPFAM" id="SSF53244">
    <property type="entry name" value="MurD-like peptide ligases, peptide-binding domain"/>
    <property type="match status" value="1"/>
</dbReference>
<dbReference type="InterPro" id="IPR004101">
    <property type="entry name" value="Mur_ligase_C"/>
</dbReference>
<dbReference type="NCBIfam" id="NF001126">
    <property type="entry name" value="PRK00139.1-4"/>
    <property type="match status" value="1"/>
</dbReference>
<dbReference type="HAMAP" id="MF_00208">
    <property type="entry name" value="MurE"/>
    <property type="match status" value="1"/>
</dbReference>
<proteinExistence type="inferred from homology"/>
<dbReference type="Gene3D" id="3.40.1390.10">
    <property type="entry name" value="MurE/MurF, N-terminal domain"/>
    <property type="match status" value="1"/>
</dbReference>
<dbReference type="PANTHER" id="PTHR23135:SF4">
    <property type="entry name" value="UDP-N-ACETYLMURAMOYL-L-ALANYL-D-GLUTAMATE--2,6-DIAMINOPIMELATE LIGASE MURE HOMOLOG, CHLOROPLASTIC"/>
    <property type="match status" value="1"/>
</dbReference>
<dbReference type="InterPro" id="IPR036565">
    <property type="entry name" value="Mur-like_cat_sf"/>
</dbReference>
<keyword evidence="6 7" id="KW-0961">Cell wall biogenesis/degradation</keyword>
<name>A0A7Z0EJT7_9ACTN</name>
<reference evidence="12 13" key="1">
    <citation type="submission" date="2020-07" db="EMBL/GenBank/DDBJ databases">
        <title>Sequencing the genomes of 1000 actinobacteria strains.</title>
        <authorList>
            <person name="Klenk H.-P."/>
        </authorList>
    </citation>
    <scope>NUCLEOTIDE SEQUENCE [LARGE SCALE GENOMIC DNA]</scope>
    <source>
        <strain evidence="12 13">DSM 44442</strain>
    </source>
</reference>
<feature type="modified residue" description="N6-carboxylysine" evidence="7">
    <location>
        <position position="243"/>
    </location>
</feature>
<dbReference type="InterPro" id="IPR013221">
    <property type="entry name" value="Mur_ligase_cen"/>
</dbReference>
<feature type="binding site" evidence="7">
    <location>
        <position position="203"/>
    </location>
    <ligand>
        <name>UDP-N-acetyl-alpha-D-muramoyl-L-alanyl-D-glutamate</name>
        <dbReference type="ChEBI" id="CHEBI:83900"/>
    </ligand>
</feature>
<dbReference type="SUPFAM" id="SSF53623">
    <property type="entry name" value="MurD-like peptide ligases, catalytic domain"/>
    <property type="match status" value="1"/>
</dbReference>
<keyword evidence="7" id="KW-0460">Magnesium</keyword>
<comment type="caution">
    <text evidence="12">The sequence shown here is derived from an EMBL/GenBank/DDBJ whole genome shotgun (WGS) entry which is preliminary data.</text>
</comment>
<keyword evidence="7" id="KW-0547">Nucleotide-binding</keyword>
<comment type="function">
    <text evidence="7">Catalyzes the addition of meso-diaminopimelic acid to the nucleotide precursor UDP-N-acetylmuramoyl-L-alanyl-D-glutamate (UMAG) in the biosynthesis of bacterial cell-wall peptidoglycan.</text>
</comment>
<feature type="binding site" evidence="7">
    <location>
        <position position="423"/>
    </location>
    <ligand>
        <name>meso-2,6-diaminopimelate</name>
        <dbReference type="ChEBI" id="CHEBI:57791"/>
    </ligand>
</feature>
<feature type="binding site" evidence="7">
    <location>
        <begin position="447"/>
        <end position="450"/>
    </location>
    <ligand>
        <name>meso-2,6-diaminopimelate</name>
        <dbReference type="ChEBI" id="CHEBI:57791"/>
    </ligand>
</feature>
<dbReference type="Pfam" id="PF08245">
    <property type="entry name" value="Mur_ligase_M"/>
    <property type="match status" value="1"/>
</dbReference>
<dbReference type="UniPathway" id="UPA00219"/>
<evidence type="ECO:0000259" key="11">
    <source>
        <dbReference type="Pfam" id="PF08245"/>
    </source>
</evidence>
<comment type="catalytic activity">
    <reaction evidence="7">
        <text>UDP-N-acetyl-alpha-D-muramoyl-L-alanyl-D-glutamate + meso-2,6-diaminopimelate + ATP = UDP-N-acetyl-alpha-D-muramoyl-L-alanyl-gamma-D-glutamyl-meso-2,6-diaminopimelate + ADP + phosphate + H(+)</text>
        <dbReference type="Rhea" id="RHEA:23676"/>
        <dbReference type="ChEBI" id="CHEBI:15378"/>
        <dbReference type="ChEBI" id="CHEBI:30616"/>
        <dbReference type="ChEBI" id="CHEBI:43474"/>
        <dbReference type="ChEBI" id="CHEBI:57791"/>
        <dbReference type="ChEBI" id="CHEBI:83900"/>
        <dbReference type="ChEBI" id="CHEBI:83905"/>
        <dbReference type="ChEBI" id="CHEBI:456216"/>
        <dbReference type="EC" id="6.3.2.13"/>
    </reaction>
</comment>
<feature type="binding site" evidence="7">
    <location>
        <position position="503"/>
    </location>
    <ligand>
        <name>meso-2,6-diaminopimelate</name>
        <dbReference type="ChEBI" id="CHEBI:57791"/>
    </ligand>
</feature>
<comment type="cofactor">
    <cofactor evidence="7">
        <name>Mg(2+)</name>
        <dbReference type="ChEBI" id="CHEBI:18420"/>
    </cofactor>
</comment>
<organism evidence="12 13">
    <name type="scientific">Nocardiopsis aegyptia</name>
    <dbReference type="NCBI Taxonomy" id="220378"/>
    <lineage>
        <taxon>Bacteria</taxon>
        <taxon>Bacillati</taxon>
        <taxon>Actinomycetota</taxon>
        <taxon>Actinomycetes</taxon>
        <taxon>Streptosporangiales</taxon>
        <taxon>Nocardiopsidaceae</taxon>
        <taxon>Nocardiopsis</taxon>
    </lineage>
</organism>
<dbReference type="GO" id="GO:0008360">
    <property type="term" value="P:regulation of cell shape"/>
    <property type="evidence" value="ECO:0007669"/>
    <property type="project" value="UniProtKB-KW"/>
</dbReference>
<dbReference type="RefSeq" id="WP_179821466.1">
    <property type="nucleotide sequence ID" value="NZ_JACCFS010000001.1"/>
</dbReference>
<feature type="domain" description="Mur ligase N-terminal catalytic" evidence="9">
    <location>
        <begin position="43"/>
        <end position="116"/>
    </location>
</feature>
<dbReference type="InterPro" id="IPR000713">
    <property type="entry name" value="Mur_ligase_N"/>
</dbReference>
<dbReference type="GO" id="GO:0005737">
    <property type="term" value="C:cytoplasm"/>
    <property type="evidence" value="ECO:0007669"/>
    <property type="project" value="UniProtKB-SubCell"/>
</dbReference>
<feature type="domain" description="Mur ligase central" evidence="11">
    <location>
        <begin position="133"/>
        <end position="344"/>
    </location>
</feature>
<dbReference type="GO" id="GO:0000287">
    <property type="term" value="F:magnesium ion binding"/>
    <property type="evidence" value="ECO:0007669"/>
    <property type="project" value="UniProtKB-UniRule"/>
</dbReference>
<feature type="binding site" evidence="7">
    <location>
        <position position="51"/>
    </location>
    <ligand>
        <name>UDP-N-acetyl-alpha-D-muramoyl-L-alanyl-D-glutamate</name>
        <dbReference type="ChEBI" id="CHEBI:83900"/>
    </ligand>
</feature>
<dbReference type="GO" id="GO:0008765">
    <property type="term" value="F:UDP-N-acetylmuramoylalanyl-D-glutamate-2,6-diaminopimelate ligase activity"/>
    <property type="evidence" value="ECO:0007669"/>
    <property type="project" value="UniProtKB-UniRule"/>
</dbReference>
<dbReference type="InterPro" id="IPR035911">
    <property type="entry name" value="MurE/MurF_N"/>
</dbReference>
<dbReference type="Proteomes" id="UP000572051">
    <property type="component" value="Unassembled WGS sequence"/>
</dbReference>
<dbReference type="InterPro" id="IPR005761">
    <property type="entry name" value="UDP-N-AcMur-Glu-dNH2Pim_ligase"/>
</dbReference>
<dbReference type="Pfam" id="PF02875">
    <property type="entry name" value="Mur_ligase_C"/>
    <property type="match status" value="1"/>
</dbReference>
<evidence type="ECO:0000256" key="4">
    <source>
        <dbReference type="ARBA" id="ARBA00022984"/>
    </source>
</evidence>
<evidence type="ECO:0000256" key="3">
    <source>
        <dbReference type="ARBA" id="ARBA00022960"/>
    </source>
</evidence>
<dbReference type="GO" id="GO:0071555">
    <property type="term" value="P:cell wall organization"/>
    <property type="evidence" value="ECO:0007669"/>
    <property type="project" value="UniProtKB-KW"/>
</dbReference>
<sequence>MRPEHTQLRPLSALATLLGPDATLLRPEPGARETAEVPGEEVHVRGITHDSRKVRPGDLYAALPGTRAHGADFAAQVAEAGAAAVLTDAAGADRAAATGLPVLVVPDARAALGTAASWVFDDPAHDLLLVGTTGTSGKTTITYLVESGLRAAGMNTGLVGTVEMRVGDERVASSLTTPEATDLHGLFAVMRERGVNAAAMEVSSHALALGRVGGTRYDVAIFTNLSQDHLDFHSDLRDYFETKARLFSAEYCDIAVVNTDDRFGRALVDMVRGDGAVPVTTFAVEGQSDAGPDNGMAADWQAVDVDLGAAGSTFRIVGPGGMEADASVALPGPFNVSNAMAAIVGLVEAGLPLETAIAGVAAAPGVPGRMEQVVVDSVPSAVQDFTALVDYSHKPGAIEAVLTALRATTRGRLTMVVGCGGDRDRAKRPLMGEAAARLADQLIVTNDNPRTEDPVAIAAAMLEGVVKVPEDQRARVTVELDRAEAIGLAVDRAGPGDVVVVAGKGHETGQYVRGEVLPFDDREVLREAIEGHLSVSARERLGVALQDIHRAPDLG</sequence>
<evidence type="ECO:0000256" key="8">
    <source>
        <dbReference type="RuleBase" id="RU004135"/>
    </source>
</evidence>
<feature type="binding site" evidence="7">
    <location>
        <begin position="134"/>
        <end position="140"/>
    </location>
    <ligand>
        <name>ATP</name>
        <dbReference type="ChEBI" id="CHEBI:30616"/>
    </ligand>
</feature>
<dbReference type="GO" id="GO:0051301">
    <property type="term" value="P:cell division"/>
    <property type="evidence" value="ECO:0007669"/>
    <property type="project" value="UniProtKB-KW"/>
</dbReference>
<keyword evidence="4 7" id="KW-0573">Peptidoglycan synthesis</keyword>
<evidence type="ECO:0000256" key="6">
    <source>
        <dbReference type="ARBA" id="ARBA00023316"/>
    </source>
</evidence>
<feature type="binding site" evidence="7">
    <location>
        <position position="211"/>
    </location>
    <ligand>
        <name>UDP-N-acetyl-alpha-D-muramoyl-L-alanyl-D-glutamate</name>
        <dbReference type="ChEBI" id="CHEBI:83900"/>
    </ligand>
</feature>
<dbReference type="EC" id="6.3.2.13" evidence="7"/>
<evidence type="ECO:0000259" key="9">
    <source>
        <dbReference type="Pfam" id="PF01225"/>
    </source>
</evidence>
<dbReference type="GO" id="GO:0009252">
    <property type="term" value="P:peptidoglycan biosynthetic process"/>
    <property type="evidence" value="ECO:0007669"/>
    <property type="project" value="UniProtKB-UniRule"/>
</dbReference>
<protein>
    <recommendedName>
        <fullName evidence="7">UDP-N-acetylmuramoyl-L-alanyl-D-glutamate--2,6-diaminopimelate ligase</fullName>
        <ecNumber evidence="7">6.3.2.13</ecNumber>
    </recommendedName>
    <alternativeName>
        <fullName evidence="7">Meso-A2pm-adding enzyme</fullName>
    </alternativeName>
    <alternativeName>
        <fullName evidence="7">Meso-diaminopimelate-adding enzyme</fullName>
    </alternativeName>
    <alternativeName>
        <fullName evidence="7">UDP-MurNAc-L-Ala-D-Glu:meso-diaminopimelate ligase</fullName>
    </alternativeName>
    <alternativeName>
        <fullName evidence="7">UDP-MurNAc-tripeptide synthetase</fullName>
    </alternativeName>
    <alternativeName>
        <fullName evidence="7">UDP-N-acetylmuramyl-tripeptide synthetase</fullName>
    </alternativeName>
</protein>
<keyword evidence="3 7" id="KW-0133">Cell shape</keyword>
<evidence type="ECO:0000313" key="13">
    <source>
        <dbReference type="Proteomes" id="UP000572051"/>
    </source>
</evidence>
<comment type="subcellular location">
    <subcellularLocation>
        <location evidence="7 8">Cytoplasm</location>
    </subcellularLocation>
</comment>
<comment type="pathway">
    <text evidence="7 8">Cell wall biogenesis; peptidoglycan biosynthesis.</text>
</comment>
<keyword evidence="7 12" id="KW-0436">Ligase</keyword>
<evidence type="ECO:0000256" key="7">
    <source>
        <dbReference type="HAMAP-Rule" id="MF_00208"/>
    </source>
</evidence>
<evidence type="ECO:0000256" key="1">
    <source>
        <dbReference type="ARBA" id="ARBA00005898"/>
    </source>
</evidence>
<keyword evidence="2 7" id="KW-0132">Cell division</keyword>
<comment type="similarity">
    <text evidence="1 7">Belongs to the MurCDEF family. MurE subfamily.</text>
</comment>
<feature type="binding site" evidence="7">
    <location>
        <position position="507"/>
    </location>
    <ligand>
        <name>meso-2,6-diaminopimelate</name>
        <dbReference type="ChEBI" id="CHEBI:57791"/>
    </ligand>
</feature>
<gene>
    <name evidence="7" type="primary">murE</name>
    <name evidence="12" type="ORF">HNR10_001192</name>
</gene>
<dbReference type="SUPFAM" id="SSF63418">
    <property type="entry name" value="MurE/MurF N-terminal domain"/>
    <property type="match status" value="1"/>
</dbReference>
<comment type="PTM">
    <text evidence="7">Carboxylation is probably crucial for Mg(2+) binding and, consequently, for the gamma-phosphate positioning of ATP.</text>
</comment>
<keyword evidence="7" id="KW-0963">Cytoplasm</keyword>
<dbReference type="Gene3D" id="3.90.190.20">
    <property type="entry name" value="Mur ligase, C-terminal domain"/>
    <property type="match status" value="1"/>
</dbReference>
<evidence type="ECO:0000313" key="12">
    <source>
        <dbReference type="EMBL" id="NYJ33311.1"/>
    </source>
</evidence>
<dbReference type="PANTHER" id="PTHR23135">
    <property type="entry name" value="MUR LIGASE FAMILY MEMBER"/>
    <property type="match status" value="1"/>
</dbReference>
<comment type="caution">
    <text evidence="7">Lacks conserved residue(s) required for the propagation of feature annotation.</text>
</comment>
<dbReference type="AlphaFoldDB" id="A0A7Z0EJT7"/>